<reference evidence="2 3" key="1">
    <citation type="submission" date="2019-04" db="EMBL/GenBank/DDBJ databases">
        <authorList>
            <person name="Li J."/>
        </authorList>
    </citation>
    <scope>NUCLEOTIDE SEQUENCE [LARGE SCALE GENOMIC DNA]</scope>
    <source>
        <strain evidence="2 3">CCTCC AB2016182</strain>
    </source>
</reference>
<feature type="region of interest" description="Disordered" evidence="1">
    <location>
        <begin position="79"/>
        <end position="122"/>
    </location>
</feature>
<sequence>MHIERTLRDTGGTKVRLGATEYHFKELWADGPHVVPVEDEDHQATFLAVPEGYRKYAGPLPETLTLGAIPVLTPALTAPVQQEPAPVPTQQDAKPEQGQNDQQQAPDPGAISGDKNGDGVVDGSEAAAILAALPEGELRALFESEIGRKAHHNAKPETMIAQIVAAREEAAGSKKEA</sequence>
<proteinExistence type="predicted"/>
<evidence type="ECO:0000256" key="1">
    <source>
        <dbReference type="SAM" id="MobiDB-lite"/>
    </source>
</evidence>
<dbReference type="RefSeq" id="WP_136855755.1">
    <property type="nucleotide sequence ID" value="NZ_SUNH01000007.1"/>
</dbReference>
<evidence type="ECO:0000313" key="3">
    <source>
        <dbReference type="Proteomes" id="UP000306223"/>
    </source>
</evidence>
<name>A0A4U0QVR1_9RHOB</name>
<comment type="caution">
    <text evidence="2">The sequence shown here is derived from an EMBL/GenBank/DDBJ whole genome shotgun (WGS) entry which is preliminary data.</text>
</comment>
<gene>
    <name evidence="2" type="ORF">FA740_05365</name>
</gene>
<evidence type="ECO:0008006" key="4">
    <source>
        <dbReference type="Google" id="ProtNLM"/>
    </source>
</evidence>
<keyword evidence="3" id="KW-1185">Reference proteome</keyword>
<dbReference type="AlphaFoldDB" id="A0A4U0QVR1"/>
<feature type="compositionally biased region" description="Polar residues" evidence="1">
    <location>
        <begin position="88"/>
        <end position="105"/>
    </location>
</feature>
<accession>A0A4U0QVR1</accession>
<organism evidence="2 3">
    <name type="scientific">Paracoccus hibiscisoli</name>
    <dbReference type="NCBI Taxonomy" id="2023261"/>
    <lineage>
        <taxon>Bacteria</taxon>
        <taxon>Pseudomonadati</taxon>
        <taxon>Pseudomonadota</taxon>
        <taxon>Alphaproteobacteria</taxon>
        <taxon>Rhodobacterales</taxon>
        <taxon>Paracoccaceae</taxon>
        <taxon>Paracoccus</taxon>
    </lineage>
</organism>
<protein>
    <recommendedName>
        <fullName evidence="4">EF-hand domain-containing protein</fullName>
    </recommendedName>
</protein>
<dbReference type="OrthoDB" id="8421485at2"/>
<dbReference type="EMBL" id="SUNH01000007">
    <property type="protein sequence ID" value="TJZ85830.1"/>
    <property type="molecule type" value="Genomic_DNA"/>
</dbReference>
<dbReference type="Proteomes" id="UP000306223">
    <property type="component" value="Unassembled WGS sequence"/>
</dbReference>
<evidence type="ECO:0000313" key="2">
    <source>
        <dbReference type="EMBL" id="TJZ85830.1"/>
    </source>
</evidence>